<feature type="domain" description="RdRp catalytic" evidence="1">
    <location>
        <begin position="245"/>
        <end position="357"/>
    </location>
</feature>
<dbReference type="GO" id="GO:0039694">
    <property type="term" value="P:viral RNA genome replication"/>
    <property type="evidence" value="ECO:0007669"/>
    <property type="project" value="InterPro"/>
</dbReference>
<dbReference type="EMBL" id="GBBI01003532">
    <property type="protein sequence ID" value="JAC15180.1"/>
    <property type="molecule type" value="mRNA"/>
</dbReference>
<dbReference type="GO" id="GO:0003968">
    <property type="term" value="F:RNA-directed RNA polymerase activity"/>
    <property type="evidence" value="ECO:0007669"/>
    <property type="project" value="InterPro"/>
</dbReference>
<dbReference type="AlphaFoldDB" id="A0A023F119"/>
<dbReference type="PROSITE" id="PS50507">
    <property type="entry name" value="RDRP_SSRNA_POS"/>
    <property type="match status" value="1"/>
</dbReference>
<dbReference type="GO" id="GO:0071897">
    <property type="term" value="P:DNA biosynthetic process"/>
    <property type="evidence" value="ECO:0007669"/>
    <property type="project" value="UniProtKB-ARBA"/>
</dbReference>
<protein>
    <submittedName>
        <fullName evidence="2">Putative rna dependent rna polymerase</fullName>
    </submittedName>
</protein>
<accession>A0A023F119</accession>
<evidence type="ECO:0000259" key="1">
    <source>
        <dbReference type="PROSITE" id="PS50507"/>
    </source>
</evidence>
<dbReference type="InterPro" id="IPR007094">
    <property type="entry name" value="RNA-dir_pol_PSvirus"/>
</dbReference>
<name>A0A023F119_TRIIF</name>
<feature type="non-terminal residue" evidence="2">
    <location>
        <position position="1"/>
    </location>
</feature>
<evidence type="ECO:0000313" key="2">
    <source>
        <dbReference type="EMBL" id="JAC15180.1"/>
    </source>
</evidence>
<dbReference type="CDD" id="cd23254">
    <property type="entry name" value="Kitaviridae_RdRp"/>
    <property type="match status" value="1"/>
</dbReference>
<dbReference type="GO" id="GO:0003723">
    <property type="term" value="F:RNA binding"/>
    <property type="evidence" value="ECO:0007669"/>
    <property type="project" value="InterPro"/>
</dbReference>
<proteinExistence type="evidence at transcript level"/>
<dbReference type="Pfam" id="PF00978">
    <property type="entry name" value="RdRP_2"/>
    <property type="match status" value="1"/>
</dbReference>
<dbReference type="InterPro" id="IPR001788">
    <property type="entry name" value="RNA-dep_RNA_pol_alsuvir"/>
</dbReference>
<dbReference type="GO" id="GO:0006351">
    <property type="term" value="P:DNA-templated transcription"/>
    <property type="evidence" value="ECO:0007669"/>
    <property type="project" value="InterPro"/>
</dbReference>
<reference evidence="2" key="1">
    <citation type="journal article" date="2014" name="PLoS Negl. Trop. Dis.">
        <title>An updated insight into the Sialotranscriptome of Triatoma infestans: developmental stage and geographic variations.</title>
        <authorList>
            <person name="Schwarz A."/>
            <person name="Medrano-Mercado N."/>
            <person name="Schaub G.A."/>
            <person name="Struchiner C.J."/>
            <person name="Bargues M.D."/>
            <person name="Levy M.Z."/>
            <person name="Ribeiro J.M."/>
        </authorList>
    </citation>
    <scope>NUCLEOTIDE SEQUENCE</scope>
    <source>
        <strain evidence="2">Chile</strain>
        <tissue evidence="2">Salivary glands</tissue>
    </source>
</reference>
<dbReference type="SUPFAM" id="SSF56672">
    <property type="entry name" value="DNA/RNA polymerases"/>
    <property type="match status" value="1"/>
</dbReference>
<sequence>INAIQYAVDVIKPLCSVECMEYDAYIFEHNELIVNADEFILSNKGKGYKELSYLMSSLRTPCPRPIIQTQKQILKAYGERNSMVPQLSGRLGNYLLPKMIDKFVDNFIGDEDVLLTFRENQIEVNTEALEEWIRTQDSNVVKQLMADDTYTVYEHKLNDYQYILKRLPKPSLDDNPQTVYSSPQAIAYQEKKINALFCPVVKEIKRRLLSVLRKDKIIYCDMTPETLEEIMNLRFPVKNYKQKVFRRVEIDFSKYDKSQSELALALEVEILIMLGFPVKLIPVWIHMHNISTLTNRDEGFKGKVQYQRKSGDAMTFLGNTVYLMISMATVLDVKEDFCLFSGDDSMVFTLKDRDLEDAMQYFASVFNLEAKLLEYKIPYFCSKFLLPLDLLGWILVPDVWKLMIKLGRSDLLDEEHAKEYRISLIDTTKSLGNELIYEDLDEAMIDRYKISSGLRYCYSAIYWLVRDENQYKKLYYRGENYVEREKVTKRPSLEI</sequence>
<organism evidence="2">
    <name type="scientific">Triatoma infestans</name>
    <name type="common">Assassin bug</name>
    <dbReference type="NCBI Taxonomy" id="30076"/>
    <lineage>
        <taxon>Eukaryota</taxon>
        <taxon>Metazoa</taxon>
        <taxon>Ecdysozoa</taxon>
        <taxon>Arthropoda</taxon>
        <taxon>Hexapoda</taxon>
        <taxon>Insecta</taxon>
        <taxon>Pterygota</taxon>
        <taxon>Neoptera</taxon>
        <taxon>Paraneoptera</taxon>
        <taxon>Hemiptera</taxon>
        <taxon>Heteroptera</taxon>
        <taxon>Panheteroptera</taxon>
        <taxon>Cimicomorpha</taxon>
        <taxon>Reduviidae</taxon>
        <taxon>Triatominae</taxon>
        <taxon>Triatoma</taxon>
    </lineage>
</organism>
<dbReference type="InterPro" id="IPR043502">
    <property type="entry name" value="DNA/RNA_pol_sf"/>
</dbReference>